<feature type="compositionally biased region" description="Basic and acidic residues" evidence="2">
    <location>
        <begin position="207"/>
        <end position="223"/>
    </location>
</feature>
<dbReference type="Gene3D" id="3.30.70.270">
    <property type="match status" value="1"/>
</dbReference>
<dbReference type="Pfam" id="PF00990">
    <property type="entry name" value="GGDEF"/>
    <property type="match status" value="1"/>
</dbReference>
<dbReference type="InterPro" id="IPR048516">
    <property type="entry name" value="DGCcoil"/>
</dbReference>
<dbReference type="SUPFAM" id="SSF55073">
    <property type="entry name" value="Nucleotide cyclase"/>
    <property type="match status" value="1"/>
</dbReference>
<proteinExistence type="predicted"/>
<dbReference type="AlphaFoldDB" id="A0A3B0Z2R4"/>
<dbReference type="CDD" id="cd01949">
    <property type="entry name" value="GGDEF"/>
    <property type="match status" value="1"/>
</dbReference>
<feature type="domain" description="GGDEF" evidence="3">
    <location>
        <begin position="588"/>
        <end position="720"/>
    </location>
</feature>
<evidence type="ECO:0000313" key="4">
    <source>
        <dbReference type="EMBL" id="VAW81807.1"/>
    </source>
</evidence>
<gene>
    <name evidence="4" type="ORF">MNBD_GAMMA12-3200</name>
</gene>
<evidence type="ECO:0000256" key="2">
    <source>
        <dbReference type="SAM" id="MobiDB-lite"/>
    </source>
</evidence>
<name>A0A3B0Z2R4_9ZZZZ</name>
<feature type="coiled-coil region" evidence="1">
    <location>
        <begin position="428"/>
        <end position="462"/>
    </location>
</feature>
<protein>
    <submittedName>
        <fullName evidence="4">Diguanylate cyclase (GGDEF domain)</fullName>
    </submittedName>
</protein>
<feature type="compositionally biased region" description="Basic and acidic residues" evidence="2">
    <location>
        <begin position="230"/>
        <end position="246"/>
    </location>
</feature>
<keyword evidence="1" id="KW-0175">Coiled coil</keyword>
<dbReference type="InterPro" id="IPR029787">
    <property type="entry name" value="Nucleotide_cyclase"/>
</dbReference>
<reference evidence="4" key="1">
    <citation type="submission" date="2018-06" db="EMBL/GenBank/DDBJ databases">
        <authorList>
            <person name="Zhirakovskaya E."/>
        </authorList>
    </citation>
    <scope>NUCLEOTIDE SEQUENCE</scope>
</reference>
<evidence type="ECO:0000259" key="3">
    <source>
        <dbReference type="PROSITE" id="PS50887"/>
    </source>
</evidence>
<feature type="region of interest" description="Disordered" evidence="2">
    <location>
        <begin position="207"/>
        <end position="272"/>
    </location>
</feature>
<accession>A0A3B0Z2R4</accession>
<dbReference type="InterPro" id="IPR000160">
    <property type="entry name" value="GGDEF_dom"/>
</dbReference>
<dbReference type="PANTHER" id="PTHR45138:SF9">
    <property type="entry name" value="DIGUANYLATE CYCLASE DGCM-RELATED"/>
    <property type="match status" value="1"/>
</dbReference>
<dbReference type="PROSITE" id="PS50887">
    <property type="entry name" value="GGDEF"/>
    <property type="match status" value="1"/>
</dbReference>
<sequence>MTSVDKDQQWKRKYYNSLDELEAKEKDWQELENLLRSVTIRMSLAIEGSDNTMDRNLDSLRSTLRKKPSKTELVKVIKGITNVLDELDNLKTQASEEDGDNLSKHGWQVMLKLLRNVNFPASFKSRCQKLESELMRCNEASELSNQVTEFRDILIDISRECIELELNESALSLPNNMPSTESAGVDTEVVEKKKGFFGKLFNKEKSDDNSAAKVSHNENKNSDSELQETYVKESKFDAELRQRVPETNEAIELNTSDLDKSQNPLNDSSAKSVNYSNEKIQDENSNIEKSPVASISEATPNNIKNSCQSGVDVINLIASRLSLSGNPAQQLLSIAKRADNIENGQQLLELATDLANSLNRLWPDSESGVATHDVNVNEILLQLLDRLSLPPDLQQKVVVLQTKLEEVVQDEEWPEVLDQIASLIGEVRKKVQAEKKELEKFLAHLTKRLQAIDNSLQGVKEDQKSSYSHSVQLNSLLSEQMLEIRNSVQEASDLDQLKLVVDARLDAITDHMERFRIKEQQRDQKARDRVDELTERLSVMEKETVELRNKVVKQRNLAMCDRLTGLPNRAAYDERLDQEYRRWRRFNENLCMVMIDVDHFKNINDNFGHKAGDKVLATIAAVIRDRVRETDFVARYGGEEFVALVTGAKIEDAFKVADKLRASIESCGFHFRGARVPVTISAGIAEFHDNDTPDDVFERADKAMYEAKNNGRNCCKMAKSE</sequence>
<feature type="compositionally biased region" description="Polar residues" evidence="2">
    <location>
        <begin position="253"/>
        <end position="272"/>
    </location>
</feature>
<dbReference type="EMBL" id="UOFL01000226">
    <property type="protein sequence ID" value="VAW81807.1"/>
    <property type="molecule type" value="Genomic_DNA"/>
</dbReference>
<dbReference type="GO" id="GO:0052621">
    <property type="term" value="F:diguanylate cyclase activity"/>
    <property type="evidence" value="ECO:0007669"/>
    <property type="project" value="TreeGrafter"/>
</dbReference>
<dbReference type="NCBIfam" id="TIGR00254">
    <property type="entry name" value="GGDEF"/>
    <property type="match status" value="1"/>
</dbReference>
<dbReference type="InterPro" id="IPR043128">
    <property type="entry name" value="Rev_trsase/Diguanyl_cyclase"/>
</dbReference>
<evidence type="ECO:0000256" key="1">
    <source>
        <dbReference type="SAM" id="Coils"/>
    </source>
</evidence>
<dbReference type="FunFam" id="3.30.70.270:FF:000001">
    <property type="entry name" value="Diguanylate cyclase domain protein"/>
    <property type="match status" value="1"/>
</dbReference>
<feature type="coiled-coil region" evidence="1">
    <location>
        <begin position="523"/>
        <end position="550"/>
    </location>
</feature>
<dbReference type="SMART" id="SM00267">
    <property type="entry name" value="GGDEF"/>
    <property type="match status" value="1"/>
</dbReference>
<dbReference type="PANTHER" id="PTHR45138">
    <property type="entry name" value="REGULATORY COMPONENTS OF SENSORY TRANSDUCTION SYSTEM"/>
    <property type="match status" value="1"/>
</dbReference>
<dbReference type="InterPro" id="IPR050469">
    <property type="entry name" value="Diguanylate_Cyclase"/>
</dbReference>
<dbReference type="Pfam" id="PF20975">
    <property type="entry name" value="DGCcoil"/>
    <property type="match status" value="1"/>
</dbReference>
<organism evidence="4">
    <name type="scientific">hydrothermal vent metagenome</name>
    <dbReference type="NCBI Taxonomy" id="652676"/>
    <lineage>
        <taxon>unclassified sequences</taxon>
        <taxon>metagenomes</taxon>
        <taxon>ecological metagenomes</taxon>
    </lineage>
</organism>